<evidence type="ECO:0000256" key="3">
    <source>
        <dbReference type="ARBA" id="ARBA00047418"/>
    </source>
</evidence>
<dbReference type="OrthoDB" id="194443at2759"/>
<comment type="catalytic activity">
    <reaction evidence="6">
        <text>a 5'-end (N(7)-methyl 5'-triphosphoguanosine)-ribonucleoside in snRNA + S-adenosyl-L-methionine = a 5'-end (N(2),N(7)-dimethyl 5'-triphosphoguanosine)-ribonucleoside in snRNA + S-adenosyl-L-homocysteine + H(+)</text>
        <dbReference type="Rhea" id="RHEA:78471"/>
        <dbReference type="Rhea" id="RHEA-COMP:19085"/>
        <dbReference type="Rhea" id="RHEA-COMP:19087"/>
        <dbReference type="ChEBI" id="CHEBI:15378"/>
        <dbReference type="ChEBI" id="CHEBI:57856"/>
        <dbReference type="ChEBI" id="CHEBI:59789"/>
        <dbReference type="ChEBI" id="CHEBI:156461"/>
        <dbReference type="ChEBI" id="CHEBI:172880"/>
    </reaction>
    <physiologicalReaction direction="left-to-right" evidence="6">
        <dbReference type="Rhea" id="RHEA:78472"/>
    </physiologicalReaction>
</comment>
<dbReference type="CDD" id="cd02440">
    <property type="entry name" value="AdoMet_MTases"/>
    <property type="match status" value="1"/>
</dbReference>
<comment type="catalytic activity">
    <reaction evidence="4">
        <text>a 5'-end (N(7)-methyl 5'-triphosphoguanosine)-ribonucleoside in snoRNA + S-adenosyl-L-methionine = a 5'-end (N(2),N(7)-dimethyl 5'-triphosphoguanosine)-ribonucleoside in snoRNA + S-adenosyl-L-homocysteine + H(+)</text>
        <dbReference type="Rhea" id="RHEA:78475"/>
        <dbReference type="Rhea" id="RHEA-COMP:19086"/>
        <dbReference type="Rhea" id="RHEA-COMP:19088"/>
        <dbReference type="ChEBI" id="CHEBI:15378"/>
        <dbReference type="ChEBI" id="CHEBI:57856"/>
        <dbReference type="ChEBI" id="CHEBI:59789"/>
        <dbReference type="ChEBI" id="CHEBI:156461"/>
        <dbReference type="ChEBI" id="CHEBI:172880"/>
    </reaction>
    <physiologicalReaction direction="left-to-right" evidence="4">
        <dbReference type="Rhea" id="RHEA:78476"/>
    </physiologicalReaction>
</comment>
<comment type="catalytic activity">
    <reaction evidence="3">
        <text>a 5'-end (N(2),N(7)-dimethyl 5'-triphosphoguanosine)-ribonucleoside in snoRNA + S-adenosyl-L-methionine = a 5'-end (N(2),N(2),N(7)-trimethyl 5'-triphosphoguanosine)-ribonucleoside in snoRNA + S-adenosyl-L-homocysteine + H(+)</text>
        <dbReference type="Rhea" id="RHEA:78507"/>
        <dbReference type="Rhea" id="RHEA-COMP:19088"/>
        <dbReference type="Rhea" id="RHEA-COMP:19090"/>
        <dbReference type="ChEBI" id="CHEBI:15378"/>
        <dbReference type="ChEBI" id="CHEBI:57856"/>
        <dbReference type="ChEBI" id="CHEBI:59789"/>
        <dbReference type="ChEBI" id="CHEBI:167623"/>
        <dbReference type="ChEBI" id="CHEBI:172880"/>
    </reaction>
    <physiologicalReaction direction="left-to-right" evidence="3">
        <dbReference type="Rhea" id="RHEA:78508"/>
    </physiologicalReaction>
</comment>
<sequence>MAVRLAHTCRKVIAVDKDPVKIVMVRQRAAELEVAHRIEFRVGDSFEALSKVKADAVITSPPWAALAWYPNRRFSTEDLCSRQKGGLAGVLKIAGEIAPLVVPHVPKTIHMSQTVEVSREQGFGHVEIEHVSVEEWKNSSNAVLYIQRSCEGGELVEPTVSEVVLDPKSVLPQRSYA</sequence>
<evidence type="ECO:0000313" key="8">
    <source>
        <dbReference type="Proteomes" id="UP000694846"/>
    </source>
</evidence>
<evidence type="ECO:0000256" key="1">
    <source>
        <dbReference type="ARBA" id="ARBA00018517"/>
    </source>
</evidence>
<accession>A0A8B8F3K5</accession>
<evidence type="ECO:0000256" key="6">
    <source>
        <dbReference type="ARBA" id="ARBA00049075"/>
    </source>
</evidence>
<name>A0A8B8F3K5_9HEMI</name>
<evidence type="ECO:0000313" key="9">
    <source>
        <dbReference type="RefSeq" id="XP_025405216.1"/>
    </source>
</evidence>
<comment type="similarity">
    <text evidence="2">Belongs to the methyltransferase superfamily. Trimethylguanosine synthase family.</text>
</comment>
<dbReference type="GeneID" id="112679566"/>
<dbReference type="InterPro" id="IPR019012">
    <property type="entry name" value="RNA_cap_Gua-N2-MeTrfase"/>
</dbReference>
<evidence type="ECO:0000256" key="2">
    <source>
        <dbReference type="ARBA" id="ARBA00025783"/>
    </source>
</evidence>
<dbReference type="AlphaFoldDB" id="A0A8B8F3K5"/>
<dbReference type="Gene3D" id="3.40.50.150">
    <property type="entry name" value="Vaccinia Virus protein VP39"/>
    <property type="match status" value="1"/>
</dbReference>
<dbReference type="RefSeq" id="XP_025405216.1">
    <property type="nucleotide sequence ID" value="XM_025549431.1"/>
</dbReference>
<dbReference type="SUPFAM" id="SSF53335">
    <property type="entry name" value="S-adenosyl-L-methionine-dependent methyltransferases"/>
    <property type="match status" value="1"/>
</dbReference>
<protein>
    <recommendedName>
        <fullName evidence="1">Trimethylguanosine synthase</fullName>
    </recommendedName>
    <alternativeName>
        <fullName evidence="7">Cap-specific guanine-N(2) methyltransferase</fullName>
    </alternativeName>
</protein>
<dbReference type="Proteomes" id="UP000694846">
    <property type="component" value="Unplaced"/>
</dbReference>
<dbReference type="Pfam" id="PF09445">
    <property type="entry name" value="Methyltransf_15"/>
    <property type="match status" value="1"/>
</dbReference>
<dbReference type="PANTHER" id="PTHR14741">
    <property type="entry name" value="S-ADENOSYLMETHIONINE-DEPENDENT METHYLTRANSFERASE RELATED"/>
    <property type="match status" value="1"/>
</dbReference>
<organism evidence="8 9">
    <name type="scientific">Sipha flava</name>
    <name type="common">yellow sugarcane aphid</name>
    <dbReference type="NCBI Taxonomy" id="143950"/>
    <lineage>
        <taxon>Eukaryota</taxon>
        <taxon>Metazoa</taxon>
        <taxon>Ecdysozoa</taxon>
        <taxon>Arthropoda</taxon>
        <taxon>Hexapoda</taxon>
        <taxon>Insecta</taxon>
        <taxon>Pterygota</taxon>
        <taxon>Neoptera</taxon>
        <taxon>Paraneoptera</taxon>
        <taxon>Hemiptera</taxon>
        <taxon>Sternorrhyncha</taxon>
        <taxon>Aphidomorpha</taxon>
        <taxon>Aphidoidea</taxon>
        <taxon>Aphididae</taxon>
        <taxon>Sipha</taxon>
    </lineage>
</organism>
<keyword evidence="8" id="KW-1185">Reference proteome</keyword>
<evidence type="ECO:0000256" key="5">
    <source>
        <dbReference type="ARBA" id="ARBA00048763"/>
    </source>
</evidence>
<gene>
    <name evidence="9" type="primary">LOC112679566</name>
</gene>
<evidence type="ECO:0000256" key="4">
    <source>
        <dbReference type="ARBA" id="ARBA00048740"/>
    </source>
</evidence>
<proteinExistence type="inferred from homology"/>
<dbReference type="GO" id="GO:0008168">
    <property type="term" value="F:methyltransferase activity"/>
    <property type="evidence" value="ECO:0007669"/>
    <property type="project" value="InterPro"/>
</dbReference>
<dbReference type="GO" id="GO:0036261">
    <property type="term" value="P:7-methylguanosine cap hypermethylation"/>
    <property type="evidence" value="ECO:0007669"/>
    <property type="project" value="InterPro"/>
</dbReference>
<dbReference type="InterPro" id="IPR029063">
    <property type="entry name" value="SAM-dependent_MTases_sf"/>
</dbReference>
<evidence type="ECO:0000256" key="7">
    <source>
        <dbReference type="ARBA" id="ARBA00049790"/>
    </source>
</evidence>
<comment type="catalytic activity">
    <reaction evidence="5">
        <text>a 5'-end (N(2),N(7)-dimethyl 5'-triphosphoguanosine)-ribonucleoside in snRNA + S-adenosyl-L-methionine = a 5'-end (N(2),N(2),N(7)-trimethyl 5'-triphosphoguanosine)-ribonucleoside in snRNA + S-adenosyl-L-homocysteine + H(+)</text>
        <dbReference type="Rhea" id="RHEA:78479"/>
        <dbReference type="Rhea" id="RHEA-COMP:19087"/>
        <dbReference type="Rhea" id="RHEA-COMP:19089"/>
        <dbReference type="ChEBI" id="CHEBI:15378"/>
        <dbReference type="ChEBI" id="CHEBI:57856"/>
        <dbReference type="ChEBI" id="CHEBI:59789"/>
        <dbReference type="ChEBI" id="CHEBI:167623"/>
        <dbReference type="ChEBI" id="CHEBI:172880"/>
    </reaction>
    <physiologicalReaction direction="left-to-right" evidence="5">
        <dbReference type="Rhea" id="RHEA:78480"/>
    </physiologicalReaction>
</comment>
<reference evidence="9" key="1">
    <citation type="submission" date="2025-08" db="UniProtKB">
        <authorList>
            <consortium name="RefSeq"/>
        </authorList>
    </citation>
    <scope>IDENTIFICATION</scope>
    <source>
        <tissue evidence="9">Whole body</tissue>
    </source>
</reference>
<dbReference type="PANTHER" id="PTHR14741:SF32">
    <property type="entry name" value="TRIMETHYLGUANOSINE SYNTHASE"/>
    <property type="match status" value="1"/>
</dbReference>